<dbReference type="AlphaFoldDB" id="A0A1S1QYR4"/>
<evidence type="ECO:0000259" key="2">
    <source>
        <dbReference type="PROSITE" id="PS50965"/>
    </source>
</evidence>
<gene>
    <name evidence="3" type="ORF">CC117_15420</name>
</gene>
<protein>
    <submittedName>
        <fullName evidence="3">Nuclease</fullName>
    </submittedName>
</protein>
<keyword evidence="1" id="KW-0812">Transmembrane</keyword>
<evidence type="ECO:0000256" key="1">
    <source>
        <dbReference type="SAM" id="Phobius"/>
    </source>
</evidence>
<feature type="transmembrane region" description="Helical" evidence="1">
    <location>
        <begin position="21"/>
        <end position="45"/>
    </location>
</feature>
<feature type="transmembrane region" description="Helical" evidence="1">
    <location>
        <begin position="51"/>
        <end position="71"/>
    </location>
</feature>
<organism evidence="3 4">
    <name type="scientific">Parafrankia colletiae</name>
    <dbReference type="NCBI Taxonomy" id="573497"/>
    <lineage>
        <taxon>Bacteria</taxon>
        <taxon>Bacillati</taxon>
        <taxon>Actinomycetota</taxon>
        <taxon>Actinomycetes</taxon>
        <taxon>Frankiales</taxon>
        <taxon>Frankiaceae</taxon>
        <taxon>Parafrankia</taxon>
    </lineage>
</organism>
<accession>A0A1S1QYR4</accession>
<dbReference type="RefSeq" id="WP_071084180.1">
    <property type="nucleotide sequence ID" value="NZ_MBLM01000109.1"/>
</dbReference>
<dbReference type="Pfam" id="PF08378">
    <property type="entry name" value="NERD"/>
    <property type="match status" value="1"/>
</dbReference>
<dbReference type="EMBL" id="MBLM01000109">
    <property type="protein sequence ID" value="OHV38405.1"/>
    <property type="molecule type" value="Genomic_DNA"/>
</dbReference>
<keyword evidence="1" id="KW-0472">Membrane</keyword>
<evidence type="ECO:0000313" key="4">
    <source>
        <dbReference type="Proteomes" id="UP000179627"/>
    </source>
</evidence>
<dbReference type="InterPro" id="IPR011528">
    <property type="entry name" value="NERD"/>
</dbReference>
<evidence type="ECO:0000313" key="3">
    <source>
        <dbReference type="EMBL" id="OHV38405.1"/>
    </source>
</evidence>
<keyword evidence="4" id="KW-1185">Reference proteome</keyword>
<keyword evidence="1" id="KW-1133">Transmembrane helix</keyword>
<name>A0A1S1QYR4_9ACTN</name>
<dbReference type="PROSITE" id="PS50965">
    <property type="entry name" value="NERD"/>
    <property type="match status" value="1"/>
</dbReference>
<reference evidence="4" key="1">
    <citation type="submission" date="2016-07" db="EMBL/GenBank/DDBJ databases">
        <title>Sequence Frankia sp. strain CcI1.17.</title>
        <authorList>
            <person name="Ghodhbane-Gtari F."/>
            <person name="Swanson E."/>
            <person name="Gueddou A."/>
            <person name="Morris K."/>
            <person name="Hezbri K."/>
            <person name="Ktari A."/>
            <person name="Nouioui I."/>
            <person name="Abebe-Akele F."/>
            <person name="Simpson S."/>
            <person name="Thomas K."/>
            <person name="Gtari M."/>
            <person name="Tisa L.S."/>
            <person name="Hurst S."/>
        </authorList>
    </citation>
    <scope>NUCLEOTIDE SEQUENCE [LARGE SCALE GENOMIC DNA]</scope>
    <source>
        <strain evidence="4">Cc1.17</strain>
    </source>
</reference>
<comment type="caution">
    <text evidence="3">The sequence shown here is derived from an EMBL/GenBank/DDBJ whole genome shotgun (WGS) entry which is preliminary data.</text>
</comment>
<sequence>MAEYQRRRQLYAAERGDRSRRVAVTAAAAAVGASVLAGFLCGAAGLSAGRVVQTAVLAALAVLGAVAVRYYRVPPEIEAWRVDAEAERRTARSLDRLSRAGYTVLHDRQLADSAGNIDHLVIGPSGAWVIETDAHRGPLRQNVAGVWVGKVPLRAMLGLVTWMGEEATSQLVTELPAGWQLEAQPVVAFARTDVPNGLALVDGVLLLPLAGIADYILSAGVVLRPIDVALLVDVAERVLPGYEVAGPPPAWPTRSRLRGMLRR</sequence>
<dbReference type="OrthoDB" id="4246706at2"/>
<proteinExistence type="predicted"/>
<feature type="domain" description="NERD" evidence="2">
    <location>
        <begin position="82"/>
        <end position="196"/>
    </location>
</feature>
<dbReference type="Proteomes" id="UP000179627">
    <property type="component" value="Unassembled WGS sequence"/>
</dbReference>